<evidence type="ECO:0000313" key="2">
    <source>
        <dbReference type="EMBL" id="CRL43938.1"/>
    </source>
</evidence>
<dbReference type="AlphaFoldDB" id="A0A193QFL4"/>
<gene>
    <name evidence="2" type="ORF">SGGMMB4_00700</name>
</gene>
<dbReference type="Proteomes" id="UP000245838">
    <property type="component" value="Chromosome sggmmb4_Chromosome"/>
</dbReference>
<accession>A0A193QFL4</accession>
<dbReference type="InterPro" id="IPR010406">
    <property type="entry name" value="DUF1003"/>
</dbReference>
<evidence type="ECO:0000313" key="3">
    <source>
        <dbReference type="Proteomes" id="UP000245838"/>
    </source>
</evidence>
<dbReference type="BioCyc" id="SGLO343509:SGP1_RS25395-MONOMER"/>
<feature type="transmembrane region" description="Helical" evidence="1">
    <location>
        <begin position="20"/>
        <end position="39"/>
    </location>
</feature>
<organism evidence="2 3">
    <name type="scientific">Sodalis glossinidius (strain morsitans)</name>
    <dbReference type="NCBI Taxonomy" id="343509"/>
    <lineage>
        <taxon>Bacteria</taxon>
        <taxon>Pseudomonadati</taxon>
        <taxon>Pseudomonadota</taxon>
        <taxon>Gammaproteobacteria</taxon>
        <taxon>Enterobacterales</taxon>
        <taxon>Bruguierivoracaceae</taxon>
        <taxon>Sodalis</taxon>
    </lineage>
</organism>
<keyword evidence="1" id="KW-0472">Membrane</keyword>
<protein>
    <submittedName>
        <fullName evidence="2">Uncharacterized protein</fullName>
    </submittedName>
</protein>
<dbReference type="Pfam" id="PF06210">
    <property type="entry name" value="DUF1003"/>
    <property type="match status" value="1"/>
</dbReference>
<sequence>MPSSDAIAPRTLGQLMADTITAVIGTWTFIIIQTIIIGWTSYNLLMGKSGFDPYPFILLNLFLSF</sequence>
<reference evidence="2 3" key="1">
    <citation type="submission" date="2015-05" db="EMBL/GenBank/DDBJ databases">
        <authorList>
            <person name="Goodhead I."/>
        </authorList>
    </citation>
    <scope>NUCLEOTIDE SEQUENCE [LARGE SCALE GENOMIC DNA]</scope>
    <source>
        <strain evidence="3">morsitans</strain>
    </source>
</reference>
<keyword evidence="1" id="KW-1133">Transmembrane helix</keyword>
<keyword evidence="1" id="KW-0812">Transmembrane</keyword>
<name>A0A193QFL4_SODGM</name>
<proteinExistence type="predicted"/>
<dbReference type="PANTHER" id="PTHR41386:SF1">
    <property type="entry name" value="MEMBRANE PROTEIN"/>
    <property type="match status" value="1"/>
</dbReference>
<dbReference type="EMBL" id="LN854557">
    <property type="protein sequence ID" value="CRL43938.1"/>
    <property type="molecule type" value="Genomic_DNA"/>
</dbReference>
<evidence type="ECO:0000256" key="1">
    <source>
        <dbReference type="SAM" id="Phobius"/>
    </source>
</evidence>
<dbReference type="PANTHER" id="PTHR41386">
    <property type="entry name" value="INTEGRAL MEMBRANE PROTEIN-RELATED"/>
    <property type="match status" value="1"/>
</dbReference>